<proteinExistence type="predicted"/>
<evidence type="ECO:0000259" key="1">
    <source>
        <dbReference type="Pfam" id="PF01471"/>
    </source>
</evidence>
<dbReference type="InterPro" id="IPR036365">
    <property type="entry name" value="PGBD-like_sf"/>
</dbReference>
<accession>A0A1G2G6A4</accession>
<gene>
    <name evidence="2" type="ORF">A2756_02600</name>
</gene>
<evidence type="ECO:0000313" key="2">
    <source>
        <dbReference type="EMBL" id="OGZ45774.1"/>
    </source>
</evidence>
<dbReference type="InterPro" id="IPR002477">
    <property type="entry name" value="Peptidoglycan-bd-like"/>
</dbReference>
<dbReference type="Pfam" id="PF01471">
    <property type="entry name" value="PG_binding_1"/>
    <property type="match status" value="1"/>
</dbReference>
<sequence>MNHPFLDGFLFSIPKFPARFFVRGILAYRNSLLTMLNRMVKRFWFLSIFLALWCLPVGFVYAAPTVSSVSATPASISNGQPTLISWTLSEGTGHSIYFFCPAAVKIAKLNGTSFPCNTRQSINASPSTSETFLITNVSGSSQSIRVRVYPKDDSSLDYDPGSMDVYVSVGANPNPITDFTVSTTSAMVGGAVTLAWVGNTDLSGTNLRFDCVADIKVMSASPSVSTALPCNATAYANDLQASGSVSVSFANDSLFPRTVYVSVLPAIGAGSYDAVHGKSISFEVLGRNLPQGPSVDTFSSQKTTIVSGEPIIFSWTSQNTTGANLRFACNDALAVLEVRSTTTVALPCNSYAFSKILPASGSVTLSFTNKSYGPQGFLASIIPQISDGTYDATKGRSISLSILPLGTASAPMGTNTANAITVPPGATPTPTSTIKVTRPVQFSRYLQKGMKHSQVSELQKLLAQDKLLYPEGLVTGYFGPATDAALKRFQKRYGIAKEGDEGYGLVGPKTRAKLNTLMYF</sequence>
<dbReference type="SUPFAM" id="SSF47090">
    <property type="entry name" value="PGBD-like"/>
    <property type="match status" value="1"/>
</dbReference>
<comment type="caution">
    <text evidence="2">The sequence shown here is derived from an EMBL/GenBank/DDBJ whole genome shotgun (WGS) entry which is preliminary data.</text>
</comment>
<dbReference type="Gene3D" id="1.10.101.10">
    <property type="entry name" value="PGBD-like superfamily/PGBD"/>
    <property type="match status" value="1"/>
</dbReference>
<evidence type="ECO:0000313" key="3">
    <source>
        <dbReference type="Proteomes" id="UP000177785"/>
    </source>
</evidence>
<feature type="domain" description="Peptidoglycan binding-like" evidence="1">
    <location>
        <begin position="452"/>
        <end position="513"/>
    </location>
</feature>
<name>A0A1G2G6A4_9BACT</name>
<organism evidence="2 3">
    <name type="scientific">Candidatus Ryanbacteria bacterium RIFCSPHIGHO2_01_FULL_48_27</name>
    <dbReference type="NCBI Taxonomy" id="1802115"/>
    <lineage>
        <taxon>Bacteria</taxon>
        <taxon>Candidatus Ryaniibacteriota</taxon>
    </lineage>
</organism>
<dbReference type="EMBL" id="MHNL01000005">
    <property type="protein sequence ID" value="OGZ45774.1"/>
    <property type="molecule type" value="Genomic_DNA"/>
</dbReference>
<protein>
    <recommendedName>
        <fullName evidence="1">Peptidoglycan binding-like domain-containing protein</fullName>
    </recommendedName>
</protein>
<reference evidence="2 3" key="1">
    <citation type="journal article" date="2016" name="Nat. Commun.">
        <title>Thousands of microbial genomes shed light on interconnected biogeochemical processes in an aquifer system.</title>
        <authorList>
            <person name="Anantharaman K."/>
            <person name="Brown C.T."/>
            <person name="Hug L.A."/>
            <person name="Sharon I."/>
            <person name="Castelle C.J."/>
            <person name="Probst A.J."/>
            <person name="Thomas B.C."/>
            <person name="Singh A."/>
            <person name="Wilkins M.J."/>
            <person name="Karaoz U."/>
            <person name="Brodie E.L."/>
            <person name="Williams K.H."/>
            <person name="Hubbard S.S."/>
            <person name="Banfield J.F."/>
        </authorList>
    </citation>
    <scope>NUCLEOTIDE SEQUENCE [LARGE SCALE GENOMIC DNA]</scope>
</reference>
<dbReference type="AlphaFoldDB" id="A0A1G2G6A4"/>
<dbReference type="Proteomes" id="UP000177785">
    <property type="component" value="Unassembled WGS sequence"/>
</dbReference>
<dbReference type="STRING" id="1802115.A2756_02600"/>
<dbReference type="InterPro" id="IPR036366">
    <property type="entry name" value="PGBDSf"/>
</dbReference>